<feature type="signal peptide" evidence="2">
    <location>
        <begin position="1"/>
        <end position="25"/>
    </location>
</feature>
<dbReference type="OrthoDB" id="9800872at2"/>
<keyword evidence="2" id="KW-0732">Signal</keyword>
<comment type="caution">
    <text evidence="4">The sequence shown here is derived from an EMBL/GenBank/DDBJ whole genome shotgun (WGS) entry which is preliminary data.</text>
</comment>
<keyword evidence="4" id="KW-0808">Transferase</keyword>
<dbReference type="InterPro" id="IPR001763">
    <property type="entry name" value="Rhodanese-like_dom"/>
</dbReference>
<evidence type="ECO:0000256" key="2">
    <source>
        <dbReference type="SAM" id="SignalP"/>
    </source>
</evidence>
<protein>
    <submittedName>
        <fullName evidence="4">Rhodanese-related sulfurtransferase</fullName>
    </submittedName>
</protein>
<evidence type="ECO:0000313" key="4">
    <source>
        <dbReference type="EMBL" id="RKQ83616.1"/>
    </source>
</evidence>
<organism evidence="4 5">
    <name type="scientific">Brockia lithotrophica</name>
    <dbReference type="NCBI Taxonomy" id="933949"/>
    <lineage>
        <taxon>Bacteria</taxon>
        <taxon>Bacillati</taxon>
        <taxon>Bacillota</taxon>
        <taxon>Bacilli</taxon>
        <taxon>Bacillales</taxon>
        <taxon>Bacillales Family X. Incertae Sedis</taxon>
        <taxon>Brockia</taxon>
    </lineage>
</organism>
<evidence type="ECO:0000256" key="1">
    <source>
        <dbReference type="SAM" id="MobiDB-lite"/>
    </source>
</evidence>
<dbReference type="AlphaFoldDB" id="A0A660KT21"/>
<feature type="chain" id="PRO_5039585888" evidence="2">
    <location>
        <begin position="26"/>
        <end position="216"/>
    </location>
</feature>
<name>A0A660KT21_9BACL</name>
<gene>
    <name evidence="4" type="ORF">C7438_1646</name>
</gene>
<dbReference type="SMART" id="SM00450">
    <property type="entry name" value="RHOD"/>
    <property type="match status" value="1"/>
</dbReference>
<dbReference type="InterPro" id="IPR050229">
    <property type="entry name" value="GlpE_sulfurtransferase"/>
</dbReference>
<dbReference type="Proteomes" id="UP000267019">
    <property type="component" value="Unassembled WGS sequence"/>
</dbReference>
<sequence>MRASPFGRAMRALSLLGLSFLIAFALGACGKAAQAPAEQSPPAGSSTAAADVNKASCNEPEILLKRTKAEFEAIRQNFNTVWVKPDVAKDRLDDYLVIDLRKPEDYAQGHLRGAQNIPFPPFAAPGEGIGAKMETLPKDKKILVYCYTGQTGAFTTALLRLNGFDAYNLAGGFNAWKAANLPLEGSAPQAGSSSGGGQAAPAPAPAPSSGGGGCGG</sequence>
<dbReference type="PROSITE" id="PS51257">
    <property type="entry name" value="PROKAR_LIPOPROTEIN"/>
    <property type="match status" value="1"/>
</dbReference>
<dbReference type="PANTHER" id="PTHR43031:SF16">
    <property type="entry name" value="OXIDOREDUCTASE"/>
    <property type="match status" value="1"/>
</dbReference>
<dbReference type="GO" id="GO:0016740">
    <property type="term" value="F:transferase activity"/>
    <property type="evidence" value="ECO:0007669"/>
    <property type="project" value="UniProtKB-KW"/>
</dbReference>
<keyword evidence="5" id="KW-1185">Reference proteome</keyword>
<evidence type="ECO:0000259" key="3">
    <source>
        <dbReference type="PROSITE" id="PS50206"/>
    </source>
</evidence>
<accession>A0A660KT21</accession>
<dbReference type="CDD" id="cd00158">
    <property type="entry name" value="RHOD"/>
    <property type="match status" value="1"/>
</dbReference>
<dbReference type="SUPFAM" id="SSF52821">
    <property type="entry name" value="Rhodanese/Cell cycle control phosphatase"/>
    <property type="match status" value="1"/>
</dbReference>
<feature type="region of interest" description="Disordered" evidence="1">
    <location>
        <begin position="186"/>
        <end position="216"/>
    </location>
</feature>
<dbReference type="RefSeq" id="WP_121444882.1">
    <property type="nucleotide sequence ID" value="NZ_RBIJ01000006.1"/>
</dbReference>
<dbReference type="EMBL" id="RBIJ01000006">
    <property type="protein sequence ID" value="RKQ83616.1"/>
    <property type="molecule type" value="Genomic_DNA"/>
</dbReference>
<proteinExistence type="predicted"/>
<evidence type="ECO:0000313" key="5">
    <source>
        <dbReference type="Proteomes" id="UP000267019"/>
    </source>
</evidence>
<feature type="domain" description="Rhodanese" evidence="3">
    <location>
        <begin position="91"/>
        <end position="185"/>
    </location>
</feature>
<dbReference type="InterPro" id="IPR036873">
    <property type="entry name" value="Rhodanese-like_dom_sf"/>
</dbReference>
<reference evidence="4 5" key="1">
    <citation type="submission" date="2018-10" db="EMBL/GenBank/DDBJ databases">
        <title>Genomic Encyclopedia of Type Strains, Phase IV (KMG-IV): sequencing the most valuable type-strain genomes for metagenomic binning, comparative biology and taxonomic classification.</title>
        <authorList>
            <person name="Goeker M."/>
        </authorList>
    </citation>
    <scope>NUCLEOTIDE SEQUENCE [LARGE SCALE GENOMIC DNA]</scope>
    <source>
        <strain evidence="4 5">DSM 22653</strain>
    </source>
</reference>
<dbReference type="PANTHER" id="PTHR43031">
    <property type="entry name" value="FAD-DEPENDENT OXIDOREDUCTASE"/>
    <property type="match status" value="1"/>
</dbReference>
<dbReference type="Gene3D" id="3.40.250.10">
    <property type="entry name" value="Rhodanese-like domain"/>
    <property type="match status" value="1"/>
</dbReference>
<dbReference type="Pfam" id="PF00581">
    <property type="entry name" value="Rhodanese"/>
    <property type="match status" value="1"/>
</dbReference>
<dbReference type="PROSITE" id="PS50206">
    <property type="entry name" value="RHODANESE_3"/>
    <property type="match status" value="1"/>
</dbReference>